<dbReference type="EMBL" id="JACMSE010000004">
    <property type="protein sequence ID" value="MBC2889250.1"/>
    <property type="molecule type" value="Genomic_DNA"/>
</dbReference>
<dbReference type="Gene3D" id="2.40.50.140">
    <property type="entry name" value="Nucleic acid-binding proteins"/>
    <property type="match status" value="1"/>
</dbReference>
<comment type="caution">
    <text evidence="3">The sequence shown here is derived from an EMBL/GenBank/DDBJ whole genome shotgun (WGS) entry which is preliminary data.</text>
</comment>
<name>A0A842JJH3_9ACTN</name>
<dbReference type="Pfam" id="PF01957">
    <property type="entry name" value="NfeD"/>
    <property type="match status" value="1"/>
</dbReference>
<accession>A0A842JJH3</accession>
<sequence length="143" mass="15501">MSPFVWLGVAALMGIVEIASLGLITMWFFIGALFAFAANLLGADLFMQIVVFLIVSVACLVGLRPVFVKYRDRGKREEPTVVGRTAVVCEELDDKGLTGRVETDDRMTWAARSADGSVIPVGAVVRVVGQESVKLIVERKASQ</sequence>
<keyword evidence="1" id="KW-1133">Transmembrane helix</keyword>
<proteinExistence type="predicted"/>
<gene>
    <name evidence="3" type="ORF">H7313_07805</name>
</gene>
<keyword evidence="4" id="KW-1185">Reference proteome</keyword>
<dbReference type="RefSeq" id="WP_080143217.1">
    <property type="nucleotide sequence ID" value="NZ_JAASIO010000008.1"/>
</dbReference>
<reference evidence="3 4" key="1">
    <citation type="submission" date="2020-08" db="EMBL/GenBank/DDBJ databases">
        <authorList>
            <person name="Liu C."/>
            <person name="Sun Q."/>
        </authorList>
    </citation>
    <scope>NUCLEOTIDE SEQUENCE [LARGE SCALE GENOMIC DNA]</scope>
    <source>
        <strain evidence="3 4">N22</strain>
    </source>
</reference>
<evidence type="ECO:0000259" key="2">
    <source>
        <dbReference type="Pfam" id="PF01957"/>
    </source>
</evidence>
<organism evidence="3 4">
    <name type="scientific">Gordonibacter massiliensis</name>
    <name type="common">ex Traore et al. 2017</name>
    <dbReference type="NCBI Taxonomy" id="1841863"/>
    <lineage>
        <taxon>Bacteria</taxon>
        <taxon>Bacillati</taxon>
        <taxon>Actinomycetota</taxon>
        <taxon>Coriobacteriia</taxon>
        <taxon>Eggerthellales</taxon>
        <taxon>Eggerthellaceae</taxon>
        <taxon>Gordonibacter</taxon>
    </lineage>
</organism>
<evidence type="ECO:0000256" key="1">
    <source>
        <dbReference type="SAM" id="Phobius"/>
    </source>
</evidence>
<evidence type="ECO:0000313" key="3">
    <source>
        <dbReference type="EMBL" id="MBC2889250.1"/>
    </source>
</evidence>
<protein>
    <submittedName>
        <fullName evidence="3">NfeD family protein</fullName>
    </submittedName>
</protein>
<evidence type="ECO:0000313" key="4">
    <source>
        <dbReference type="Proteomes" id="UP000587396"/>
    </source>
</evidence>
<dbReference type="AlphaFoldDB" id="A0A842JJH3"/>
<dbReference type="InterPro" id="IPR012340">
    <property type="entry name" value="NA-bd_OB-fold"/>
</dbReference>
<dbReference type="InterPro" id="IPR002810">
    <property type="entry name" value="NfeD-like_C"/>
</dbReference>
<keyword evidence="1" id="KW-0472">Membrane</keyword>
<feature type="transmembrane region" description="Helical" evidence="1">
    <location>
        <begin position="45"/>
        <end position="67"/>
    </location>
</feature>
<dbReference type="Proteomes" id="UP000587396">
    <property type="component" value="Unassembled WGS sequence"/>
</dbReference>
<keyword evidence="1" id="KW-0812">Transmembrane</keyword>
<feature type="transmembrane region" description="Helical" evidence="1">
    <location>
        <begin position="12"/>
        <end position="39"/>
    </location>
</feature>
<feature type="domain" description="NfeD-like C-terminal" evidence="2">
    <location>
        <begin position="81"/>
        <end position="139"/>
    </location>
</feature>